<accession>A0A0M3HMH6</accession>
<keyword evidence="2" id="KW-0732">Signal</keyword>
<feature type="compositionally biased region" description="Pro residues" evidence="1">
    <location>
        <begin position="160"/>
        <end position="174"/>
    </location>
</feature>
<proteinExistence type="predicted"/>
<keyword evidence="3" id="KW-1185">Reference proteome</keyword>
<protein>
    <submittedName>
        <fullName evidence="4">Uncharacterized protein</fullName>
    </submittedName>
</protein>
<reference evidence="4" key="1">
    <citation type="submission" date="2017-02" db="UniProtKB">
        <authorList>
            <consortium name="WormBaseParasite"/>
        </authorList>
    </citation>
    <scope>IDENTIFICATION</scope>
</reference>
<dbReference type="AlphaFoldDB" id="A0A0M3HMH6"/>
<feature type="signal peptide" evidence="2">
    <location>
        <begin position="1"/>
        <end position="22"/>
    </location>
</feature>
<organism evidence="3 4">
    <name type="scientific">Ascaris lumbricoides</name>
    <name type="common">Giant roundworm</name>
    <dbReference type="NCBI Taxonomy" id="6252"/>
    <lineage>
        <taxon>Eukaryota</taxon>
        <taxon>Metazoa</taxon>
        <taxon>Ecdysozoa</taxon>
        <taxon>Nematoda</taxon>
        <taxon>Chromadorea</taxon>
        <taxon>Rhabditida</taxon>
        <taxon>Spirurina</taxon>
        <taxon>Ascaridomorpha</taxon>
        <taxon>Ascaridoidea</taxon>
        <taxon>Ascarididae</taxon>
        <taxon>Ascaris</taxon>
    </lineage>
</organism>
<evidence type="ECO:0000313" key="4">
    <source>
        <dbReference type="WBParaSite" id="ALUE_0000272201-mRNA-1"/>
    </source>
</evidence>
<feature type="region of interest" description="Disordered" evidence="1">
    <location>
        <begin position="138"/>
        <end position="182"/>
    </location>
</feature>
<evidence type="ECO:0000313" key="3">
    <source>
        <dbReference type="Proteomes" id="UP000036681"/>
    </source>
</evidence>
<evidence type="ECO:0000256" key="1">
    <source>
        <dbReference type="SAM" id="MobiDB-lite"/>
    </source>
</evidence>
<name>A0A0M3HMH6_ASCLU</name>
<dbReference type="Proteomes" id="UP000036681">
    <property type="component" value="Unplaced"/>
</dbReference>
<evidence type="ECO:0000256" key="2">
    <source>
        <dbReference type="SAM" id="SignalP"/>
    </source>
</evidence>
<sequence length="202" mass="22068">MLSQTVLFSLVFCVTVFAATNADEVDIKNETGESHFWPPGGGWGPGFFPGLPSPLPGLFPPVPPPKPPLIPPPLHHHMFPPFFFDHPTGAAFDGPPVGLHGGPPHADISRQFCRFTATNEVTGILFVFDPSHPPVDFDTGISHRKKREPQRFGFRGGPDDLPPPSPPPPRPPHTPMDEPFLPPVDGRVTQCVCCAPRKRWGF</sequence>
<dbReference type="WBParaSite" id="ALUE_0000272201-mRNA-1">
    <property type="protein sequence ID" value="ALUE_0000272201-mRNA-1"/>
    <property type="gene ID" value="ALUE_0000272201"/>
</dbReference>
<feature type="chain" id="PRO_5005656213" evidence="2">
    <location>
        <begin position="23"/>
        <end position="202"/>
    </location>
</feature>